<feature type="domain" description="HhH-GPD" evidence="7">
    <location>
        <begin position="122"/>
        <end position="276"/>
    </location>
</feature>
<dbReference type="AlphaFoldDB" id="A0A2J0PQJ5"/>
<dbReference type="Pfam" id="PF00730">
    <property type="entry name" value="HhH-GPD"/>
    <property type="match status" value="1"/>
</dbReference>
<evidence type="ECO:0000259" key="8">
    <source>
        <dbReference type="SMART" id="SM01009"/>
    </source>
</evidence>
<dbReference type="InterPro" id="IPR037046">
    <property type="entry name" value="AlkA_N_sf"/>
</dbReference>
<dbReference type="Gene3D" id="3.30.310.20">
    <property type="entry name" value="DNA-3-methyladenine glycosylase AlkA, N-terminal domain"/>
    <property type="match status" value="1"/>
</dbReference>
<accession>A0A2J0PQJ5</accession>
<dbReference type="EMBL" id="NEEU01000001">
    <property type="protein sequence ID" value="PJD77220.1"/>
    <property type="molecule type" value="Genomic_DNA"/>
</dbReference>
<evidence type="ECO:0000259" key="7">
    <source>
        <dbReference type="SMART" id="SM00478"/>
    </source>
</evidence>
<reference evidence="9 10" key="1">
    <citation type="journal article" date="2017" name="J. Antimicrob. Chemother.">
        <title>Characterization of the population structure, drug resistance mechanisms and plasmids of the community-associated Enterobacter cloacae complex in China.</title>
        <authorList>
            <person name="Zhou K."/>
            <person name="Yu W."/>
            <person name="Cao X."/>
            <person name="Shen P."/>
            <person name="Lu H."/>
            <person name="Luo Q."/>
            <person name="Rossen J.W.A."/>
            <person name="Xiao Y."/>
        </authorList>
    </citation>
    <scope>NUCLEOTIDE SEQUENCE [LARGE SCALE GENOMIC DNA]</scope>
    <source>
        <strain evidence="9">ECC1097</strain>
    </source>
</reference>
<dbReference type="PANTHER" id="PTHR43003">
    <property type="entry name" value="DNA-3-METHYLADENINE GLYCOSYLASE"/>
    <property type="match status" value="1"/>
</dbReference>
<dbReference type="SMART" id="SM01009">
    <property type="entry name" value="AlkA_N"/>
    <property type="match status" value="1"/>
</dbReference>
<dbReference type="OrthoDB" id="9811249at2"/>
<dbReference type="InterPro" id="IPR051912">
    <property type="entry name" value="Alkylbase_DNA_Glycosylase/TA"/>
</dbReference>
<dbReference type="FunFam" id="1.10.340.30:FF:000008">
    <property type="entry name" value="DNA-3-methyladenine glycosylase 2"/>
    <property type="match status" value="1"/>
</dbReference>
<keyword evidence="5" id="KW-0378">Hydrolase</keyword>
<dbReference type="Gene3D" id="1.10.340.30">
    <property type="entry name" value="Hypothetical protein, domain 2"/>
    <property type="match status" value="1"/>
</dbReference>
<evidence type="ECO:0000256" key="3">
    <source>
        <dbReference type="ARBA" id="ARBA00012000"/>
    </source>
</evidence>
<dbReference type="GO" id="GO:0006307">
    <property type="term" value="P:DNA alkylation repair"/>
    <property type="evidence" value="ECO:0007669"/>
    <property type="project" value="TreeGrafter"/>
</dbReference>
<dbReference type="GO" id="GO:0032131">
    <property type="term" value="F:alkylated DNA binding"/>
    <property type="evidence" value="ECO:0007669"/>
    <property type="project" value="TreeGrafter"/>
</dbReference>
<dbReference type="GO" id="GO:0006285">
    <property type="term" value="P:base-excision repair, AP site formation"/>
    <property type="evidence" value="ECO:0007669"/>
    <property type="project" value="TreeGrafter"/>
</dbReference>
<sequence length="290" mass="31903">MHTLTWHPPYDWQWMFGFLGARAVAGVETVTESYYERSFACEGHQGIFRVTPDTQTHTLQVTLSTGLTPVAGLCLERIGRLFDLACDPQDVHRTLGDLGAARPGLRLPGAMDAYEQGVRAILGQLVSVAMAAKLASRVVALCGEPVKDAPGYVCFPSPQALAAADPLALKALGMPVKRAESLIHLAQSVVDGTFPLTPPEDVEAGMKALQQRPGIGRWTANYLALRGWQAKDVFLPDDYLIKQRFAGMTPAQIRRYAERWQPWRSYALLHIWYTDGWAPSVDGEITGVEQ</sequence>
<name>A0A2J0PQJ5_9ENTR</name>
<dbReference type="GO" id="GO:0032993">
    <property type="term" value="C:protein-DNA complex"/>
    <property type="evidence" value="ECO:0007669"/>
    <property type="project" value="TreeGrafter"/>
</dbReference>
<evidence type="ECO:0000313" key="9">
    <source>
        <dbReference type="EMBL" id="PJD77220.1"/>
    </source>
</evidence>
<dbReference type="CDD" id="cd00056">
    <property type="entry name" value="ENDO3c"/>
    <property type="match status" value="1"/>
</dbReference>
<dbReference type="SUPFAM" id="SSF48150">
    <property type="entry name" value="DNA-glycosylase"/>
    <property type="match status" value="1"/>
</dbReference>
<dbReference type="InterPro" id="IPR023170">
    <property type="entry name" value="HhH_base_excis_C"/>
</dbReference>
<dbReference type="GO" id="GO:0008725">
    <property type="term" value="F:DNA-3-methyladenine glycosylase activity"/>
    <property type="evidence" value="ECO:0007669"/>
    <property type="project" value="TreeGrafter"/>
</dbReference>
<dbReference type="GO" id="GO:0005737">
    <property type="term" value="C:cytoplasm"/>
    <property type="evidence" value="ECO:0007669"/>
    <property type="project" value="TreeGrafter"/>
</dbReference>
<dbReference type="Gene3D" id="1.10.1670.10">
    <property type="entry name" value="Helix-hairpin-Helix base-excision DNA repair enzymes (C-terminal)"/>
    <property type="match status" value="1"/>
</dbReference>
<evidence type="ECO:0000256" key="5">
    <source>
        <dbReference type="ARBA" id="ARBA00022801"/>
    </source>
</evidence>
<dbReference type="InterPro" id="IPR003265">
    <property type="entry name" value="HhH-GPD_domain"/>
</dbReference>
<gene>
    <name evidence="9" type="ORF">B9Q37_00740</name>
</gene>
<dbReference type="SUPFAM" id="SSF55945">
    <property type="entry name" value="TATA-box binding protein-like"/>
    <property type="match status" value="1"/>
</dbReference>
<feature type="domain" description="DNA-3-methyladenine glycosylase AlkA N-terminal" evidence="8">
    <location>
        <begin position="1"/>
        <end position="112"/>
    </location>
</feature>
<dbReference type="Proteomes" id="UP000230495">
    <property type="component" value="Unassembled WGS sequence"/>
</dbReference>
<evidence type="ECO:0000256" key="2">
    <source>
        <dbReference type="ARBA" id="ARBA00010817"/>
    </source>
</evidence>
<evidence type="ECO:0000256" key="6">
    <source>
        <dbReference type="ARBA" id="ARBA00023204"/>
    </source>
</evidence>
<organism evidence="9">
    <name type="scientific">Enterobacter kobei</name>
    <dbReference type="NCBI Taxonomy" id="208224"/>
    <lineage>
        <taxon>Bacteria</taxon>
        <taxon>Pseudomonadati</taxon>
        <taxon>Pseudomonadota</taxon>
        <taxon>Gammaproteobacteria</taxon>
        <taxon>Enterobacterales</taxon>
        <taxon>Enterobacteriaceae</taxon>
        <taxon>Enterobacter</taxon>
        <taxon>Enterobacter cloacae complex</taxon>
    </lineage>
</organism>
<comment type="catalytic activity">
    <reaction evidence="1">
        <text>Hydrolysis of alkylated DNA, releasing 3-methyladenine, 3-methylguanine, 7-methylguanine and 7-methyladenine.</text>
        <dbReference type="EC" id="3.2.2.21"/>
    </reaction>
</comment>
<dbReference type="GO" id="GO:0043916">
    <property type="term" value="F:DNA-7-methylguanine glycosylase activity"/>
    <property type="evidence" value="ECO:0007669"/>
    <property type="project" value="TreeGrafter"/>
</dbReference>
<protein>
    <recommendedName>
        <fullName evidence="3">DNA-3-methyladenine glycosylase II</fullName>
        <ecNumber evidence="3">3.2.2.21</ecNumber>
    </recommendedName>
</protein>
<dbReference type="Pfam" id="PF06029">
    <property type="entry name" value="AlkA_N"/>
    <property type="match status" value="1"/>
</dbReference>
<dbReference type="EC" id="3.2.2.21" evidence="3"/>
<keyword evidence="4" id="KW-0227">DNA damage</keyword>
<keyword evidence="6" id="KW-0234">DNA repair</keyword>
<dbReference type="PANTHER" id="PTHR43003:SF13">
    <property type="entry name" value="DNA-3-METHYLADENINE GLYCOSYLASE 2"/>
    <property type="match status" value="1"/>
</dbReference>
<evidence type="ECO:0000256" key="4">
    <source>
        <dbReference type="ARBA" id="ARBA00022763"/>
    </source>
</evidence>
<evidence type="ECO:0000313" key="10">
    <source>
        <dbReference type="Proteomes" id="UP000230495"/>
    </source>
</evidence>
<proteinExistence type="inferred from homology"/>
<dbReference type="PROSITE" id="PS00516">
    <property type="entry name" value="ALKYLBASE_DNA_GLYCOS"/>
    <property type="match status" value="1"/>
</dbReference>
<dbReference type="SMART" id="SM00478">
    <property type="entry name" value="ENDO3c"/>
    <property type="match status" value="1"/>
</dbReference>
<evidence type="ECO:0000256" key="1">
    <source>
        <dbReference type="ARBA" id="ARBA00000086"/>
    </source>
</evidence>
<dbReference type="RefSeq" id="WP_023337522.1">
    <property type="nucleotide sequence ID" value="NZ_AP022452.1"/>
</dbReference>
<dbReference type="NCBIfam" id="NF007641">
    <property type="entry name" value="PRK10308.1"/>
    <property type="match status" value="1"/>
</dbReference>
<dbReference type="InterPro" id="IPR011257">
    <property type="entry name" value="DNA_glycosylase"/>
</dbReference>
<comment type="similarity">
    <text evidence="2">Belongs to the alkylbase DNA glycosidase AlkA family.</text>
</comment>
<dbReference type="InterPro" id="IPR000035">
    <property type="entry name" value="Alkylbase_DNA_glycsylse_CS"/>
</dbReference>
<comment type="caution">
    <text evidence="9">The sequence shown here is derived from an EMBL/GenBank/DDBJ whole genome shotgun (WGS) entry which is preliminary data.</text>
</comment>
<dbReference type="InterPro" id="IPR010316">
    <property type="entry name" value="AlkA_N"/>
</dbReference>